<evidence type="ECO:0000256" key="5">
    <source>
        <dbReference type="ARBA" id="ARBA00048470"/>
    </source>
</evidence>
<dbReference type="PANTHER" id="PTHR43413">
    <property type="entry name" value="TRANSCRIPTIONAL REGULATOR, ASNC FAMILY"/>
    <property type="match status" value="1"/>
</dbReference>
<comment type="pathway">
    <text evidence="2">Porphyrin-containing compound metabolism.</text>
</comment>
<dbReference type="InterPro" id="IPR053953">
    <property type="entry name" value="NirdL-like_HTH"/>
</dbReference>
<protein>
    <recommendedName>
        <fullName evidence="4">siroheme decarboxylase</fullName>
        <ecNumber evidence="4">4.1.1.111</ecNumber>
    </recommendedName>
</protein>
<dbReference type="HOGENOM" id="CLU_049427_0_0_9"/>
<dbReference type="EMBL" id="CP007806">
    <property type="protein sequence ID" value="AIG25567.1"/>
    <property type="molecule type" value="Genomic_DNA"/>
</dbReference>
<dbReference type="Gene3D" id="3.30.70.3460">
    <property type="match status" value="2"/>
</dbReference>
<dbReference type="Pfam" id="PF17805">
    <property type="entry name" value="AsnC_trans_reg2"/>
    <property type="match status" value="2"/>
</dbReference>
<sequence length="353" mass="40131">MSVDLLDALDKEILDAIQKEIPLVPEPFKVMAKNLGTTEEELMARLEKMKGDSIRQISAICDTKALGYKSSLVAARIAPDKLDEMAVKIFNSHPGITHNYKRNHDFNLWFTIALPPNSRFGLEKTVEILGELSNVESIRILPTLKLFKIGVQLDVKKEAEANTKSAPTYTEEMRQAAIDLGITDKDIKVIIELQKDLPIVSRPFDEWAKNAGMTTEELLNHAKVLVDRGQMRRFSAVLNHRKAGFRANGMGVWNVPAEQAEEIGMKMGSFRAVSHCYLRPTYPDWKYSIFTMVHGRDKEECESILQAIEDETGITDRITLYSTKEYKKTRVSYFTPEIYEWENEMAAKLGLDK</sequence>
<accession>A0A075QYY5</accession>
<dbReference type="AlphaFoldDB" id="A0A075QYY5"/>
<dbReference type="Pfam" id="PF22451">
    <property type="entry name" value="NirdL-like_HTH"/>
    <property type="match status" value="2"/>
</dbReference>
<gene>
    <name evidence="8" type="ORF">BRLA_c012270</name>
</gene>
<dbReference type="GO" id="GO:0016829">
    <property type="term" value="F:lyase activity"/>
    <property type="evidence" value="ECO:0007669"/>
    <property type="project" value="UniProtKB-KW"/>
</dbReference>
<evidence type="ECO:0000313" key="9">
    <source>
        <dbReference type="Proteomes" id="UP000005850"/>
    </source>
</evidence>
<dbReference type="InterPro" id="IPR040523">
    <property type="entry name" value="AsnC_trans_reg2"/>
</dbReference>
<feature type="domain" description="Siroheme decarboxylase NirL-like HTH" evidence="7">
    <location>
        <begin position="186"/>
        <end position="232"/>
    </location>
</feature>
<evidence type="ECO:0000256" key="1">
    <source>
        <dbReference type="ARBA" id="ARBA00023239"/>
    </source>
</evidence>
<feature type="domain" description="Siroheme decarboxylase AsnC-like ligand binding" evidence="6">
    <location>
        <begin position="242"/>
        <end position="327"/>
    </location>
</feature>
<evidence type="ECO:0000259" key="7">
    <source>
        <dbReference type="Pfam" id="PF22451"/>
    </source>
</evidence>
<evidence type="ECO:0000256" key="4">
    <source>
        <dbReference type="ARBA" id="ARBA00023471"/>
    </source>
</evidence>
<proteinExistence type="inferred from homology"/>
<dbReference type="InterPro" id="IPR036388">
    <property type="entry name" value="WH-like_DNA-bd_sf"/>
</dbReference>
<dbReference type="RefSeq" id="WP_003334880.1">
    <property type="nucleotide sequence ID" value="NZ_CP007806.1"/>
</dbReference>
<dbReference type="InterPro" id="IPR050684">
    <property type="entry name" value="HTH-Siroheme_Decarb"/>
</dbReference>
<evidence type="ECO:0000256" key="3">
    <source>
        <dbReference type="ARBA" id="ARBA00023457"/>
    </source>
</evidence>
<comment type="similarity">
    <text evidence="3">Belongs to the Ahb/Nir family.</text>
</comment>
<reference evidence="8 9" key="1">
    <citation type="journal article" date="2011" name="J. Bacteriol.">
        <title>Genome sequence of Brevibacillus laterosporus LMG 15441, a pathogen of invertebrates.</title>
        <authorList>
            <person name="Djukic M."/>
            <person name="Poehlein A."/>
            <person name="Thurmer A."/>
            <person name="Daniel R."/>
        </authorList>
    </citation>
    <scope>NUCLEOTIDE SEQUENCE [LARGE SCALE GENOMIC DNA]</scope>
    <source>
        <strain evidence="8 9">LMG 15441</strain>
    </source>
</reference>
<dbReference type="STRING" id="1042163.BRLA_c012270"/>
<dbReference type="Proteomes" id="UP000005850">
    <property type="component" value="Chromosome"/>
</dbReference>
<feature type="domain" description="Siroheme decarboxylase AsnC-like ligand binding" evidence="6">
    <location>
        <begin position="66"/>
        <end position="148"/>
    </location>
</feature>
<evidence type="ECO:0000259" key="6">
    <source>
        <dbReference type="Pfam" id="PF17805"/>
    </source>
</evidence>
<dbReference type="EC" id="4.1.1.111" evidence="4"/>
<evidence type="ECO:0000313" key="8">
    <source>
        <dbReference type="EMBL" id="AIG25567.1"/>
    </source>
</evidence>
<organism evidence="8 9">
    <name type="scientific">Brevibacillus laterosporus LMG 15441</name>
    <dbReference type="NCBI Taxonomy" id="1042163"/>
    <lineage>
        <taxon>Bacteria</taxon>
        <taxon>Bacillati</taxon>
        <taxon>Bacillota</taxon>
        <taxon>Bacilli</taxon>
        <taxon>Bacillales</taxon>
        <taxon>Paenibacillaceae</taxon>
        <taxon>Brevibacillus</taxon>
    </lineage>
</organism>
<comment type="catalytic activity">
    <reaction evidence="5">
        <text>siroheme + 2 H(+) = 12,18-didecarboxysiroheme + 2 CO2</text>
        <dbReference type="Rhea" id="RHEA:19093"/>
        <dbReference type="ChEBI" id="CHEBI:15378"/>
        <dbReference type="ChEBI" id="CHEBI:16526"/>
        <dbReference type="ChEBI" id="CHEBI:60052"/>
        <dbReference type="ChEBI" id="CHEBI:140497"/>
        <dbReference type="EC" id="4.1.1.111"/>
    </reaction>
</comment>
<dbReference type="PANTHER" id="PTHR43413:SF1">
    <property type="entry name" value="SIROHEME DECARBOXYLASE NIRL SUBUNIT"/>
    <property type="match status" value="1"/>
</dbReference>
<name>A0A075QYY5_BRELA</name>
<evidence type="ECO:0000256" key="2">
    <source>
        <dbReference type="ARBA" id="ARBA00023444"/>
    </source>
</evidence>
<dbReference type="KEGG" id="blr:BRLA_c012270"/>
<keyword evidence="1" id="KW-0456">Lyase</keyword>
<feature type="domain" description="Siroheme decarboxylase NirL-like HTH" evidence="7">
    <location>
        <begin position="10"/>
        <end position="53"/>
    </location>
</feature>
<dbReference type="Gene3D" id="1.10.10.10">
    <property type="entry name" value="Winged helix-like DNA-binding domain superfamily/Winged helix DNA-binding domain"/>
    <property type="match status" value="1"/>
</dbReference>
<dbReference type="eggNOG" id="COG1522">
    <property type="taxonomic scope" value="Bacteria"/>
</dbReference>
<keyword evidence="9" id="KW-1185">Reference proteome</keyword>